<proteinExistence type="predicted"/>
<comment type="caution">
    <text evidence="2">The sequence shown here is derived from an EMBL/GenBank/DDBJ whole genome shotgun (WGS) entry which is preliminary data.</text>
</comment>
<evidence type="ECO:0000313" key="3">
    <source>
        <dbReference type="Proteomes" id="UP000606786"/>
    </source>
</evidence>
<dbReference type="EMBL" id="CAJHJT010000001">
    <property type="protein sequence ID" value="CAD6994294.1"/>
    <property type="molecule type" value="Genomic_DNA"/>
</dbReference>
<accession>A0A811U5M7</accession>
<evidence type="ECO:0000256" key="1">
    <source>
        <dbReference type="SAM" id="MobiDB-lite"/>
    </source>
</evidence>
<gene>
    <name evidence="2" type="ORF">CCAP1982_LOCUS3055</name>
</gene>
<organism evidence="2 3">
    <name type="scientific">Ceratitis capitata</name>
    <name type="common">Mediterranean fruit fly</name>
    <name type="synonym">Tephritis capitata</name>
    <dbReference type="NCBI Taxonomy" id="7213"/>
    <lineage>
        <taxon>Eukaryota</taxon>
        <taxon>Metazoa</taxon>
        <taxon>Ecdysozoa</taxon>
        <taxon>Arthropoda</taxon>
        <taxon>Hexapoda</taxon>
        <taxon>Insecta</taxon>
        <taxon>Pterygota</taxon>
        <taxon>Neoptera</taxon>
        <taxon>Endopterygota</taxon>
        <taxon>Diptera</taxon>
        <taxon>Brachycera</taxon>
        <taxon>Muscomorpha</taxon>
        <taxon>Tephritoidea</taxon>
        <taxon>Tephritidae</taxon>
        <taxon>Ceratitis</taxon>
        <taxon>Ceratitis</taxon>
    </lineage>
</organism>
<name>A0A811U5M7_CERCA</name>
<feature type="non-terminal residue" evidence="2">
    <location>
        <position position="1"/>
    </location>
</feature>
<reference evidence="2" key="1">
    <citation type="submission" date="2020-11" db="EMBL/GenBank/DDBJ databases">
        <authorList>
            <person name="Whitehead M."/>
        </authorList>
    </citation>
    <scope>NUCLEOTIDE SEQUENCE</scope>
    <source>
        <strain evidence="2">EGII</strain>
    </source>
</reference>
<dbReference type="Proteomes" id="UP000606786">
    <property type="component" value="Unassembled WGS sequence"/>
</dbReference>
<dbReference type="AlphaFoldDB" id="A0A811U5M7"/>
<feature type="region of interest" description="Disordered" evidence="1">
    <location>
        <begin position="1"/>
        <end position="52"/>
    </location>
</feature>
<evidence type="ECO:0000313" key="2">
    <source>
        <dbReference type="EMBL" id="CAD6994294.1"/>
    </source>
</evidence>
<sequence>RNNEKLPNSKLRHSAQLSHWGNQKEETQKSCKRKQFYGERQRTLKATPKVTM</sequence>
<protein>
    <submittedName>
        <fullName evidence="2">(Mediterranean fruit fly) hypothetical protein</fullName>
    </submittedName>
</protein>
<keyword evidence="3" id="KW-1185">Reference proteome</keyword>